<dbReference type="Proteomes" id="UP000242146">
    <property type="component" value="Unassembled WGS sequence"/>
</dbReference>
<feature type="transmembrane region" description="Helical" evidence="8">
    <location>
        <begin position="276"/>
        <end position="297"/>
    </location>
</feature>
<evidence type="ECO:0000256" key="3">
    <source>
        <dbReference type="ARBA" id="ARBA00022448"/>
    </source>
</evidence>
<dbReference type="PANTHER" id="PTHR22950:SF458">
    <property type="entry name" value="SODIUM-COUPLED NEUTRAL AMINO ACID TRANSPORTER 11-RELATED"/>
    <property type="match status" value="1"/>
</dbReference>
<feature type="transmembrane region" description="Helical" evidence="8">
    <location>
        <begin position="70"/>
        <end position="87"/>
    </location>
</feature>
<evidence type="ECO:0000256" key="5">
    <source>
        <dbReference type="ARBA" id="ARBA00022970"/>
    </source>
</evidence>
<gene>
    <name evidence="10" type="ORF">DM01DRAFT_1361798</name>
</gene>
<dbReference type="PANTHER" id="PTHR22950">
    <property type="entry name" value="AMINO ACID TRANSPORTER"/>
    <property type="match status" value="1"/>
</dbReference>
<feature type="transmembrane region" description="Helical" evidence="8">
    <location>
        <begin position="175"/>
        <end position="200"/>
    </location>
</feature>
<proteinExistence type="inferred from homology"/>
<comment type="subcellular location">
    <subcellularLocation>
        <location evidence="1">Membrane</location>
        <topology evidence="1">Multi-pass membrane protein</topology>
    </subcellularLocation>
</comment>
<evidence type="ECO:0000256" key="7">
    <source>
        <dbReference type="ARBA" id="ARBA00023136"/>
    </source>
</evidence>
<evidence type="ECO:0000313" key="11">
    <source>
        <dbReference type="Proteomes" id="UP000242146"/>
    </source>
</evidence>
<keyword evidence="4 8" id="KW-0812">Transmembrane</keyword>
<feature type="transmembrane region" description="Helical" evidence="8">
    <location>
        <begin position="26"/>
        <end position="49"/>
    </location>
</feature>
<comment type="similarity">
    <text evidence="2">Belongs to the amino acid/polyamine transporter 2 family.</text>
</comment>
<dbReference type="Pfam" id="PF01490">
    <property type="entry name" value="Aa_trans"/>
    <property type="match status" value="1"/>
</dbReference>
<feature type="transmembrane region" description="Helical" evidence="8">
    <location>
        <begin position="134"/>
        <end position="155"/>
    </location>
</feature>
<dbReference type="InterPro" id="IPR013057">
    <property type="entry name" value="AA_transpt_TM"/>
</dbReference>
<evidence type="ECO:0000256" key="1">
    <source>
        <dbReference type="ARBA" id="ARBA00004141"/>
    </source>
</evidence>
<evidence type="ECO:0000256" key="8">
    <source>
        <dbReference type="SAM" id="Phobius"/>
    </source>
</evidence>
<evidence type="ECO:0000256" key="4">
    <source>
        <dbReference type="ARBA" id="ARBA00022692"/>
    </source>
</evidence>
<dbReference type="EMBL" id="MCGT01000005">
    <property type="protein sequence ID" value="ORX59794.1"/>
    <property type="molecule type" value="Genomic_DNA"/>
</dbReference>
<dbReference type="GO" id="GO:0015179">
    <property type="term" value="F:L-amino acid transmembrane transporter activity"/>
    <property type="evidence" value="ECO:0007669"/>
    <property type="project" value="TreeGrafter"/>
</dbReference>
<comment type="caution">
    <text evidence="10">The sequence shown here is derived from an EMBL/GenBank/DDBJ whole genome shotgun (WGS) entry which is preliminary data.</text>
</comment>
<keyword evidence="6 8" id="KW-1133">Transmembrane helix</keyword>
<evidence type="ECO:0000256" key="6">
    <source>
        <dbReference type="ARBA" id="ARBA00022989"/>
    </source>
</evidence>
<evidence type="ECO:0000259" key="9">
    <source>
        <dbReference type="Pfam" id="PF01490"/>
    </source>
</evidence>
<keyword evidence="5" id="KW-0029">Amino-acid transport</keyword>
<keyword evidence="3" id="KW-0813">Transport</keyword>
<feature type="transmembrane region" description="Helical" evidence="8">
    <location>
        <begin position="252"/>
        <end position="269"/>
    </location>
</feature>
<dbReference type="OrthoDB" id="28208at2759"/>
<accession>A0A1X2GRX2</accession>
<sequence length="312" mass="34093">MIVCGRKVNVTTFAALAEYTMGRFGFYLLNTMLFIQSAGSCVSYFLLIADTMPILTQLYIPQYPLLHSRQTLTLFISVFLVFPLNLFRSIGALARWSTFSVLLLPVMILTVLIRAPSSIGQHETPYMRQGQDPLAAIGIMSFAFVCSQVAFSNYLSQRNQNLSAWLGTSYLSSGTSWLISMAFAVVGYVSFGVDANANLFSNFPNDDGIINVGRLALALSMVLTVPMAFYPARDAVQTVLFGHRTTSAVEHHVLTVVLFAGLLAIGLQVTELGKVYATVGGMASACLAYLIPGYSYWYLFYGPGRSIAALLL</sequence>
<keyword evidence="11" id="KW-1185">Reference proteome</keyword>
<evidence type="ECO:0000256" key="2">
    <source>
        <dbReference type="ARBA" id="ARBA00008066"/>
    </source>
</evidence>
<organism evidence="10 11">
    <name type="scientific">Hesseltinella vesiculosa</name>
    <dbReference type="NCBI Taxonomy" id="101127"/>
    <lineage>
        <taxon>Eukaryota</taxon>
        <taxon>Fungi</taxon>
        <taxon>Fungi incertae sedis</taxon>
        <taxon>Mucoromycota</taxon>
        <taxon>Mucoromycotina</taxon>
        <taxon>Mucoromycetes</taxon>
        <taxon>Mucorales</taxon>
        <taxon>Cunninghamellaceae</taxon>
        <taxon>Hesseltinella</taxon>
    </lineage>
</organism>
<feature type="transmembrane region" description="Helical" evidence="8">
    <location>
        <begin position="212"/>
        <end position="232"/>
    </location>
</feature>
<feature type="domain" description="Amino acid transporter transmembrane" evidence="9">
    <location>
        <begin position="10"/>
        <end position="300"/>
    </location>
</feature>
<keyword evidence="7 8" id="KW-0472">Membrane</keyword>
<dbReference type="STRING" id="101127.A0A1X2GRX2"/>
<protein>
    <recommendedName>
        <fullName evidence="9">Amino acid transporter transmembrane domain-containing protein</fullName>
    </recommendedName>
</protein>
<feature type="transmembrane region" description="Helical" evidence="8">
    <location>
        <begin position="93"/>
        <end position="113"/>
    </location>
</feature>
<evidence type="ECO:0000313" key="10">
    <source>
        <dbReference type="EMBL" id="ORX59794.1"/>
    </source>
</evidence>
<dbReference type="GO" id="GO:0016020">
    <property type="term" value="C:membrane"/>
    <property type="evidence" value="ECO:0007669"/>
    <property type="project" value="UniProtKB-SubCell"/>
</dbReference>
<dbReference type="AlphaFoldDB" id="A0A1X2GRX2"/>
<reference evidence="10 11" key="1">
    <citation type="submission" date="2016-07" db="EMBL/GenBank/DDBJ databases">
        <title>Pervasive Adenine N6-methylation of Active Genes in Fungi.</title>
        <authorList>
            <consortium name="DOE Joint Genome Institute"/>
            <person name="Mondo S.J."/>
            <person name="Dannebaum R.O."/>
            <person name="Kuo R.C."/>
            <person name="Labutti K."/>
            <person name="Haridas S."/>
            <person name="Kuo A."/>
            <person name="Salamov A."/>
            <person name="Ahrendt S.R."/>
            <person name="Lipzen A."/>
            <person name="Sullivan W."/>
            <person name="Andreopoulos W.B."/>
            <person name="Clum A."/>
            <person name="Lindquist E."/>
            <person name="Daum C."/>
            <person name="Ramamoorthy G.K."/>
            <person name="Gryganskyi A."/>
            <person name="Culley D."/>
            <person name="Magnuson J.K."/>
            <person name="James T.Y."/>
            <person name="O'Malley M.A."/>
            <person name="Stajich J.E."/>
            <person name="Spatafora J.W."/>
            <person name="Visel A."/>
            <person name="Grigoriev I.V."/>
        </authorList>
    </citation>
    <scope>NUCLEOTIDE SEQUENCE [LARGE SCALE GENOMIC DNA]</scope>
    <source>
        <strain evidence="10 11">NRRL 3301</strain>
    </source>
</reference>
<name>A0A1X2GRX2_9FUNG</name>